<evidence type="ECO:0000313" key="2">
    <source>
        <dbReference type="Proteomes" id="UP000515908"/>
    </source>
</evidence>
<dbReference type="VEuPathDB" id="TriTrypDB:ADEAN_000330100"/>
<protein>
    <submittedName>
        <fullName evidence="1">Uncharacterized protein</fullName>
    </submittedName>
</protein>
<dbReference type="EMBL" id="LR877149">
    <property type="protein sequence ID" value="CAD2215843.1"/>
    <property type="molecule type" value="Genomic_DNA"/>
</dbReference>
<name>A0A7G2CAR2_9TRYP</name>
<proteinExistence type="predicted"/>
<accession>A0A7G2CAR2</accession>
<evidence type="ECO:0000313" key="1">
    <source>
        <dbReference type="EMBL" id="CAD2215843.1"/>
    </source>
</evidence>
<keyword evidence="2" id="KW-1185">Reference proteome</keyword>
<dbReference type="OrthoDB" id="277644at2759"/>
<sequence>MGNLSPCDLEEALEQAQERGLNLVQMGSREGTAFCRIRDEKPWVLNLIKEEMASAGVLPAEEGGVKLKSMIDHQFRDAVDAHFVGWKSKKIAEDIKRQHPVKLVIKDFQSAETAIYKLQEMTTAIKEYCETKKIYFHYPGITANDREASIILSPSGSARSGTSADTIKCPSAKDWDNALKRMQEACKKSGRLGTYVKANTLKKRNVGTRLFRTDKYGRRVE</sequence>
<reference evidence="1 2" key="1">
    <citation type="submission" date="2020-08" db="EMBL/GenBank/DDBJ databases">
        <authorList>
            <person name="Newling K."/>
            <person name="Davey J."/>
            <person name="Forrester S."/>
        </authorList>
    </citation>
    <scope>NUCLEOTIDE SEQUENCE [LARGE SCALE GENOMIC DNA]</scope>
    <source>
        <strain evidence="2">Crithidia deanei Carvalho (ATCC PRA-265)</strain>
    </source>
</reference>
<organism evidence="1 2">
    <name type="scientific">Angomonas deanei</name>
    <dbReference type="NCBI Taxonomy" id="59799"/>
    <lineage>
        <taxon>Eukaryota</taxon>
        <taxon>Discoba</taxon>
        <taxon>Euglenozoa</taxon>
        <taxon>Kinetoplastea</taxon>
        <taxon>Metakinetoplastina</taxon>
        <taxon>Trypanosomatida</taxon>
        <taxon>Trypanosomatidae</taxon>
        <taxon>Strigomonadinae</taxon>
        <taxon>Angomonas</taxon>
    </lineage>
</organism>
<dbReference type="AlphaFoldDB" id="A0A7G2CAR2"/>
<dbReference type="Proteomes" id="UP000515908">
    <property type="component" value="Chromosome 05"/>
</dbReference>
<gene>
    <name evidence="1" type="ORF">ADEAN_000330100</name>
</gene>